<dbReference type="Proteomes" id="UP000002350">
    <property type="component" value="Chromosome"/>
</dbReference>
<dbReference type="STRING" id="637905.SVI_2507"/>
<evidence type="ECO:0000313" key="1">
    <source>
        <dbReference type="EMBL" id="BAJ02478.1"/>
    </source>
</evidence>
<proteinExistence type="predicted"/>
<keyword evidence="2" id="KW-1185">Reference proteome</keyword>
<evidence type="ECO:0000313" key="2">
    <source>
        <dbReference type="Proteomes" id="UP000002350"/>
    </source>
</evidence>
<dbReference type="HOGENOM" id="CLU_3296447_0_0_6"/>
<gene>
    <name evidence="1" type="ordered locus">SVI_2507</name>
</gene>
<protein>
    <submittedName>
        <fullName evidence="1">Uncharacterized protein</fullName>
    </submittedName>
</protein>
<dbReference type="EMBL" id="AP011177">
    <property type="protein sequence ID" value="BAJ02478.1"/>
    <property type="molecule type" value="Genomic_DNA"/>
</dbReference>
<dbReference type="KEGG" id="svo:SVI_2507"/>
<sequence length="40" mass="4172">MNAAVTFRDKDVMAEPTGTVLAACRRSVCTSLAGQALDNS</sequence>
<name>D4ZLC9_SHEVD</name>
<reference evidence="2" key="1">
    <citation type="journal article" date="2010" name="Mol. Biosyst.">
        <title>Complete genome sequence and comparative analysis of Shewanella violacea, a psychrophilic and piezophilic bacterium from deep sea floor sediments.</title>
        <authorList>
            <person name="Aono E."/>
            <person name="Baba T."/>
            <person name="Ara T."/>
            <person name="Nishi T."/>
            <person name="Nakamichi T."/>
            <person name="Inamoto E."/>
            <person name="Toyonaga H."/>
            <person name="Hasegawa M."/>
            <person name="Takai Y."/>
            <person name="Okumura Y."/>
            <person name="Baba M."/>
            <person name="Tomita M."/>
            <person name="Kato C."/>
            <person name="Oshima T."/>
            <person name="Nakasone K."/>
            <person name="Mori H."/>
        </authorList>
    </citation>
    <scope>NUCLEOTIDE SEQUENCE [LARGE SCALE GENOMIC DNA]</scope>
    <source>
        <strain evidence="2">JCM 10179 / CIP 106290 / LMG 19151 / DSS12</strain>
    </source>
</reference>
<dbReference type="AlphaFoldDB" id="D4ZLC9"/>
<accession>D4ZLC9</accession>
<organism evidence="1 2">
    <name type="scientific">Shewanella violacea (strain JCM 10179 / CIP 106290 / LMG 19151 / DSS12)</name>
    <dbReference type="NCBI Taxonomy" id="637905"/>
    <lineage>
        <taxon>Bacteria</taxon>
        <taxon>Pseudomonadati</taxon>
        <taxon>Pseudomonadota</taxon>
        <taxon>Gammaproteobacteria</taxon>
        <taxon>Alteromonadales</taxon>
        <taxon>Shewanellaceae</taxon>
        <taxon>Shewanella</taxon>
    </lineage>
</organism>